<proteinExistence type="predicted"/>
<evidence type="ECO:0000313" key="2">
    <source>
        <dbReference type="Proteomes" id="UP000693672"/>
    </source>
</evidence>
<dbReference type="EMBL" id="CAJVAS010000003">
    <property type="protein sequence ID" value="CAG7609536.1"/>
    <property type="molecule type" value="Genomic_DNA"/>
</dbReference>
<reference evidence="1" key="1">
    <citation type="submission" date="2021-06" db="EMBL/GenBank/DDBJ databases">
        <authorList>
            <person name="Criscuolo A."/>
        </authorList>
    </citation>
    <scope>NUCLEOTIDE SEQUENCE</scope>
    <source>
        <strain evidence="1">CIP111600</strain>
    </source>
</reference>
<accession>A0A916NMY4</accession>
<comment type="caution">
    <text evidence="1">The sequence shown here is derived from an EMBL/GenBank/DDBJ whole genome shotgun (WGS) entry which is preliminary data.</text>
</comment>
<dbReference type="Proteomes" id="UP000693672">
    <property type="component" value="Unassembled WGS sequence"/>
</dbReference>
<sequence length="70" mass="7650">MQTVYILSGPAGAGKSTTSKALVRALKNSAYISGDYVSYMHVSGRQKPWESKGELSLIWNNILSLTQTFP</sequence>
<protein>
    <recommendedName>
        <fullName evidence="3">UDP-N-acetylglucosamine kinase</fullName>
    </recommendedName>
</protein>
<dbReference type="AlphaFoldDB" id="A0A916NMY4"/>
<keyword evidence="2" id="KW-1185">Reference proteome</keyword>
<gene>
    <name evidence="1" type="ORF">PAESOLCIP111_01180</name>
</gene>
<evidence type="ECO:0008006" key="3">
    <source>
        <dbReference type="Google" id="ProtNLM"/>
    </source>
</evidence>
<name>A0A916NMY4_9BACL</name>
<evidence type="ECO:0000313" key="1">
    <source>
        <dbReference type="EMBL" id="CAG7609536.1"/>
    </source>
</evidence>
<organism evidence="1 2">
    <name type="scientific">Paenibacillus solanacearum</name>
    <dbReference type="NCBI Taxonomy" id="2048548"/>
    <lineage>
        <taxon>Bacteria</taxon>
        <taxon>Bacillati</taxon>
        <taxon>Bacillota</taxon>
        <taxon>Bacilli</taxon>
        <taxon>Bacillales</taxon>
        <taxon>Paenibacillaceae</taxon>
        <taxon>Paenibacillus</taxon>
    </lineage>
</organism>